<evidence type="ECO:0000256" key="5">
    <source>
        <dbReference type="SAM" id="SignalP"/>
    </source>
</evidence>
<keyword evidence="8" id="KW-1185">Reference proteome</keyword>
<comment type="caution">
    <text evidence="7">The sequence shown here is derived from an EMBL/GenBank/DDBJ whole genome shotgun (WGS) entry which is preliminary data.</text>
</comment>
<dbReference type="SMART" id="SM00062">
    <property type="entry name" value="PBPb"/>
    <property type="match status" value="1"/>
</dbReference>
<dbReference type="InterPro" id="IPR001638">
    <property type="entry name" value="Solute-binding_3/MltF_N"/>
</dbReference>
<feature type="chain" id="PRO_5045424293" evidence="5">
    <location>
        <begin position="23"/>
        <end position="341"/>
    </location>
</feature>
<keyword evidence="3 5" id="KW-0732">Signal</keyword>
<dbReference type="InterPro" id="IPR051455">
    <property type="entry name" value="Bact_solute-bind_prot3"/>
</dbReference>
<dbReference type="SUPFAM" id="SSF53850">
    <property type="entry name" value="Periplasmic binding protein-like II"/>
    <property type="match status" value="1"/>
</dbReference>
<evidence type="ECO:0000256" key="3">
    <source>
        <dbReference type="ARBA" id="ARBA00022729"/>
    </source>
</evidence>
<dbReference type="EMBL" id="FNBZ01000001">
    <property type="protein sequence ID" value="SDF24842.1"/>
    <property type="molecule type" value="Genomic_DNA"/>
</dbReference>
<evidence type="ECO:0000313" key="7">
    <source>
        <dbReference type="EMBL" id="SDF24842.1"/>
    </source>
</evidence>
<dbReference type="Pfam" id="PF00497">
    <property type="entry name" value="SBP_bac_3"/>
    <property type="match status" value="1"/>
</dbReference>
<dbReference type="Gene3D" id="3.40.190.10">
    <property type="entry name" value="Periplasmic binding protein-like II"/>
    <property type="match status" value="2"/>
</dbReference>
<accession>A0ABY0NBJ9</accession>
<feature type="signal peptide" evidence="5">
    <location>
        <begin position="1"/>
        <end position="22"/>
    </location>
</feature>
<evidence type="ECO:0000259" key="6">
    <source>
        <dbReference type="SMART" id="SM00062"/>
    </source>
</evidence>
<dbReference type="RefSeq" id="WP_091855435.1">
    <property type="nucleotide sequence ID" value="NZ_FNBZ01000001.1"/>
</dbReference>
<name>A0ABY0NBJ9_9HYPH</name>
<reference evidence="7 8" key="1">
    <citation type="submission" date="2016-10" db="EMBL/GenBank/DDBJ databases">
        <authorList>
            <person name="Varghese N."/>
            <person name="Submissions S."/>
        </authorList>
    </citation>
    <scope>NUCLEOTIDE SEQUENCE [LARGE SCALE GENOMIC DNA]</scope>
    <source>
        <strain evidence="7 8">DSM 26672</strain>
    </source>
</reference>
<evidence type="ECO:0000256" key="2">
    <source>
        <dbReference type="ARBA" id="ARBA00022448"/>
    </source>
</evidence>
<evidence type="ECO:0000313" key="8">
    <source>
        <dbReference type="Proteomes" id="UP000199468"/>
    </source>
</evidence>
<dbReference type="PROSITE" id="PS01039">
    <property type="entry name" value="SBP_BACTERIAL_3"/>
    <property type="match status" value="1"/>
</dbReference>
<dbReference type="InterPro" id="IPR018313">
    <property type="entry name" value="SBP_3_CS"/>
</dbReference>
<proteinExistence type="inferred from homology"/>
<dbReference type="CDD" id="cd13692">
    <property type="entry name" value="PBP2_BztA"/>
    <property type="match status" value="1"/>
</dbReference>
<protein>
    <submittedName>
        <fullName evidence="7">General L-amino acid transport system substrate-binding protein</fullName>
    </submittedName>
</protein>
<evidence type="ECO:0000256" key="4">
    <source>
        <dbReference type="RuleBase" id="RU003744"/>
    </source>
</evidence>
<keyword evidence="2" id="KW-0813">Transport</keyword>
<sequence length="341" mass="37046">MPTILALALAAMAALAPDSGRAAPAGGLLEQVRHRGAVICGVAPSLAGFSIPDRQGRWTGFDVDLCRAVAAAIFDDPEKVKFIPLLSKDRFTALQTGEVDLLSRTSTWSMARDAALGLNFTGINFYGGEGFMVRARLGLTSALQLAGSSVCTEQGTTTELNVADFFRSHGLKYEIVTFKGSEETVDAYASGRCDAYAYDRAGLAIQRMKLAAPQEHVILPETISKEPLGPAVRHGDDQWFDLVKWTLFAMVDAEELGVGQGNVDSMRASEQPDVRRLLGLEGHFGEALGLDRDWAYRIVRHVGNYGESFERNLGRDSPLKIERGQNALWTKGGLQYAPPIR</sequence>
<gene>
    <name evidence="7" type="ORF">SAMN05421844_101161</name>
</gene>
<dbReference type="PANTHER" id="PTHR30085">
    <property type="entry name" value="AMINO ACID ABC TRANSPORTER PERMEASE"/>
    <property type="match status" value="1"/>
</dbReference>
<organism evidence="7 8">
    <name type="scientific">Bosea robiniae</name>
    <dbReference type="NCBI Taxonomy" id="1036780"/>
    <lineage>
        <taxon>Bacteria</taxon>
        <taxon>Pseudomonadati</taxon>
        <taxon>Pseudomonadota</taxon>
        <taxon>Alphaproteobacteria</taxon>
        <taxon>Hyphomicrobiales</taxon>
        <taxon>Boseaceae</taxon>
        <taxon>Bosea</taxon>
    </lineage>
</organism>
<evidence type="ECO:0000256" key="1">
    <source>
        <dbReference type="ARBA" id="ARBA00010333"/>
    </source>
</evidence>
<dbReference type="PANTHER" id="PTHR30085:SF7">
    <property type="entry name" value="AMINO-ACID ABC TRANSPORTER-BINDING PROTEIN YHDW-RELATED"/>
    <property type="match status" value="1"/>
</dbReference>
<comment type="similarity">
    <text evidence="1 4">Belongs to the bacterial solute-binding protein 3 family.</text>
</comment>
<dbReference type="Proteomes" id="UP000199468">
    <property type="component" value="Unassembled WGS sequence"/>
</dbReference>
<feature type="domain" description="Solute-binding protein family 3/N-terminal" evidence="6">
    <location>
        <begin position="37"/>
        <end position="266"/>
    </location>
</feature>